<dbReference type="Pfam" id="PF02367">
    <property type="entry name" value="TsaE"/>
    <property type="match status" value="1"/>
</dbReference>
<dbReference type="RefSeq" id="WP_106222897.1">
    <property type="nucleotide sequence ID" value="NZ_PVWP01000013.1"/>
</dbReference>
<dbReference type="InterPro" id="IPR027417">
    <property type="entry name" value="P-loop_NTPase"/>
</dbReference>
<keyword evidence="13" id="KW-1185">Reference proteome</keyword>
<proteinExistence type="inferred from homology"/>
<organism evidence="12 13">
    <name type="scientific">Aphanothece cf. minutissima CCALA 015</name>
    <dbReference type="NCBI Taxonomy" id="2107695"/>
    <lineage>
        <taxon>Bacteria</taxon>
        <taxon>Bacillati</taxon>
        <taxon>Cyanobacteriota</taxon>
        <taxon>Cyanophyceae</taxon>
        <taxon>Oscillatoriophycideae</taxon>
        <taxon>Chroococcales</taxon>
        <taxon>Aphanothecaceae</taxon>
        <taxon>Aphanothece</taxon>
    </lineage>
</organism>
<protein>
    <recommendedName>
        <fullName evidence="3">tRNA threonylcarbamoyladenosine biosynthesis protein TsaE</fullName>
    </recommendedName>
    <alternativeName>
        <fullName evidence="10">t(6)A37 threonylcarbamoyladenosine biosynthesis protein TsaE</fullName>
    </alternativeName>
</protein>
<comment type="subcellular location">
    <subcellularLocation>
        <location evidence="1">Cytoplasm</location>
    </subcellularLocation>
</comment>
<accession>A0ABX5F3U5</accession>
<comment type="caution">
    <text evidence="12">The sequence shown here is derived from an EMBL/GenBank/DDBJ whole genome shotgun (WGS) entry which is preliminary data.</text>
</comment>
<dbReference type="SUPFAM" id="SSF52540">
    <property type="entry name" value="P-loop containing nucleoside triphosphate hydrolases"/>
    <property type="match status" value="1"/>
</dbReference>
<evidence type="ECO:0000256" key="9">
    <source>
        <dbReference type="ARBA" id="ARBA00022842"/>
    </source>
</evidence>
<evidence type="ECO:0000256" key="2">
    <source>
        <dbReference type="ARBA" id="ARBA00007599"/>
    </source>
</evidence>
<name>A0ABX5F3U5_9CHRO</name>
<evidence type="ECO:0000256" key="1">
    <source>
        <dbReference type="ARBA" id="ARBA00004496"/>
    </source>
</evidence>
<evidence type="ECO:0000256" key="7">
    <source>
        <dbReference type="ARBA" id="ARBA00022741"/>
    </source>
</evidence>
<keyword evidence="7" id="KW-0547">Nucleotide-binding</keyword>
<evidence type="ECO:0000313" key="13">
    <source>
        <dbReference type="Proteomes" id="UP000238218"/>
    </source>
</evidence>
<evidence type="ECO:0000256" key="3">
    <source>
        <dbReference type="ARBA" id="ARBA00019010"/>
    </source>
</evidence>
<keyword evidence="5" id="KW-0819">tRNA processing</keyword>
<keyword evidence="8" id="KW-0067">ATP-binding</keyword>
<evidence type="ECO:0000256" key="11">
    <source>
        <dbReference type="SAM" id="MobiDB-lite"/>
    </source>
</evidence>
<dbReference type="Gene3D" id="3.40.50.300">
    <property type="entry name" value="P-loop containing nucleotide triphosphate hydrolases"/>
    <property type="match status" value="1"/>
</dbReference>
<dbReference type="Proteomes" id="UP000238218">
    <property type="component" value="Unassembled WGS sequence"/>
</dbReference>
<keyword evidence="4" id="KW-0963">Cytoplasm</keyword>
<evidence type="ECO:0000256" key="8">
    <source>
        <dbReference type="ARBA" id="ARBA00022840"/>
    </source>
</evidence>
<dbReference type="NCBIfam" id="TIGR00150">
    <property type="entry name" value="T6A_YjeE"/>
    <property type="match status" value="1"/>
</dbReference>
<evidence type="ECO:0000256" key="4">
    <source>
        <dbReference type="ARBA" id="ARBA00022490"/>
    </source>
</evidence>
<feature type="compositionally biased region" description="Pro residues" evidence="11">
    <location>
        <begin position="160"/>
        <end position="177"/>
    </location>
</feature>
<evidence type="ECO:0000313" key="12">
    <source>
        <dbReference type="EMBL" id="PSB35944.1"/>
    </source>
</evidence>
<reference evidence="12 13" key="1">
    <citation type="submission" date="2018-02" db="EMBL/GenBank/DDBJ databases">
        <authorList>
            <person name="Moore K."/>
            <person name="Momper L."/>
        </authorList>
    </citation>
    <scope>NUCLEOTIDE SEQUENCE [LARGE SCALE GENOMIC DNA]</scope>
    <source>
        <strain evidence="12 13">CCALA 015</strain>
    </source>
</reference>
<sequence length="177" mass="18317">MESTDAIEVCHLADPAATDALGRRLASQLLAAGAADGALLLLRGELGAGKTSLVQGLAAALGISEPVTSPTFALAQHYDTDVGSDAGTTALVHLDLYRLEPGAAADELFAQEEEDARGLGAVLAVEWPERLSFRPEGAWEVALSHREDGEGRLARITPPGFRPPGVTPPPAAPPAPR</sequence>
<reference evidence="12 13" key="2">
    <citation type="submission" date="2018-03" db="EMBL/GenBank/DDBJ databases">
        <title>The ancient ancestry and fast evolution of plastids.</title>
        <authorList>
            <person name="Moore K.R."/>
            <person name="Magnabosco C."/>
            <person name="Momper L."/>
            <person name="Gold D.A."/>
            <person name="Bosak T."/>
            <person name="Fournier G.P."/>
        </authorList>
    </citation>
    <scope>NUCLEOTIDE SEQUENCE [LARGE SCALE GENOMIC DNA]</scope>
    <source>
        <strain evidence="12 13">CCALA 015</strain>
    </source>
</reference>
<dbReference type="EMBL" id="PVWP01000013">
    <property type="protein sequence ID" value="PSB35944.1"/>
    <property type="molecule type" value="Genomic_DNA"/>
</dbReference>
<evidence type="ECO:0000256" key="6">
    <source>
        <dbReference type="ARBA" id="ARBA00022723"/>
    </source>
</evidence>
<comment type="similarity">
    <text evidence="2">Belongs to the TsaE family.</text>
</comment>
<dbReference type="InterPro" id="IPR003442">
    <property type="entry name" value="T6A_TsaE"/>
</dbReference>
<feature type="region of interest" description="Disordered" evidence="11">
    <location>
        <begin position="150"/>
        <end position="177"/>
    </location>
</feature>
<dbReference type="PANTHER" id="PTHR33540:SF2">
    <property type="entry name" value="TRNA THREONYLCARBAMOYLADENOSINE BIOSYNTHESIS PROTEIN TSAE"/>
    <property type="match status" value="1"/>
</dbReference>
<evidence type="ECO:0000256" key="10">
    <source>
        <dbReference type="ARBA" id="ARBA00032441"/>
    </source>
</evidence>
<keyword evidence="6" id="KW-0479">Metal-binding</keyword>
<gene>
    <name evidence="12" type="ORF">C7B81_15215</name>
</gene>
<evidence type="ECO:0000256" key="5">
    <source>
        <dbReference type="ARBA" id="ARBA00022694"/>
    </source>
</evidence>
<dbReference type="PANTHER" id="PTHR33540">
    <property type="entry name" value="TRNA THREONYLCARBAMOYLADENOSINE BIOSYNTHESIS PROTEIN TSAE"/>
    <property type="match status" value="1"/>
</dbReference>
<keyword evidence="9" id="KW-0460">Magnesium</keyword>